<dbReference type="Proteomes" id="UP001140087">
    <property type="component" value="Unassembled WGS sequence"/>
</dbReference>
<keyword evidence="2" id="KW-1185">Reference proteome</keyword>
<gene>
    <name evidence="1" type="ORF">H4R21_000853</name>
</gene>
<name>A0ACC1LEM1_9FUNG</name>
<organism evidence="1 2">
    <name type="scientific">Coemansia helicoidea</name>
    <dbReference type="NCBI Taxonomy" id="1286919"/>
    <lineage>
        <taxon>Eukaryota</taxon>
        <taxon>Fungi</taxon>
        <taxon>Fungi incertae sedis</taxon>
        <taxon>Zoopagomycota</taxon>
        <taxon>Kickxellomycotina</taxon>
        <taxon>Kickxellomycetes</taxon>
        <taxon>Kickxellales</taxon>
        <taxon>Kickxellaceae</taxon>
        <taxon>Coemansia</taxon>
    </lineage>
</organism>
<evidence type="ECO:0000313" key="2">
    <source>
        <dbReference type="Proteomes" id="UP001140087"/>
    </source>
</evidence>
<accession>A0ACC1LEM1</accession>
<protein>
    <submittedName>
        <fullName evidence="1">Uncharacterized protein</fullName>
    </submittedName>
</protein>
<comment type="caution">
    <text evidence="1">The sequence shown here is derived from an EMBL/GenBank/DDBJ whole genome shotgun (WGS) entry which is preliminary data.</text>
</comment>
<evidence type="ECO:0000313" key="1">
    <source>
        <dbReference type="EMBL" id="KAJ2806481.1"/>
    </source>
</evidence>
<dbReference type="EMBL" id="JANBUN010000138">
    <property type="protein sequence ID" value="KAJ2806481.1"/>
    <property type="molecule type" value="Genomic_DNA"/>
</dbReference>
<reference evidence="1" key="1">
    <citation type="submission" date="2022-07" db="EMBL/GenBank/DDBJ databases">
        <title>Phylogenomic reconstructions and comparative analyses of Kickxellomycotina fungi.</title>
        <authorList>
            <person name="Reynolds N.K."/>
            <person name="Stajich J.E."/>
            <person name="Barry K."/>
            <person name="Grigoriev I.V."/>
            <person name="Crous P."/>
            <person name="Smith M.E."/>
        </authorList>
    </citation>
    <scope>NUCLEOTIDE SEQUENCE</scope>
    <source>
        <strain evidence="1">BCRC 34780</strain>
    </source>
</reference>
<sequence length="396" mass="40722">MAAMSADTAYMMMPSMYSVNPLIMESPQASATLAAASTGGAVGAEGRRRSPTDSVGRSGAGADHAQRRATHNAIERARRESLNGQFQDLASAVPALAQVRRPSKATIVEKSLEYIRAFREHMGSRDQYIRKLQQRNMALHDEVNRLRAQLGLELLAEPAAPAAPAAAAAIEEDEEADAEAGGSPHNAPATAPMAMSAPAHSTMQTLPLQKRRQQSLDLGKASKSARRPALRVQTARTTASHAAGPSGEGSDAALSSAAAASPLSAPLLTHPPQLPDAGAAMAARQHAAAAAAAAAAFVAHTNRPSLPTMPMGHLTAAQLGAMGVPMPLGMMTPNLTSPLQVGAMGGYLMAAVPGAPPPPPPFSLMDMAKLSEAFVVSSAAAAAMPLMAEVREPGSL</sequence>
<proteinExistence type="predicted"/>